<dbReference type="AlphaFoldDB" id="A0A6N7PIU0"/>
<sequence>MLTTRRAFLISASAAACSLAATRRAEAEKTPDPGGPDLDVRDLDLPGDRALGRRMTLAIPRGLDATRSPAPLLVLLHGLGETGDERMGAYAWLERYGLATAYARLARPPVARTSKRLDFTDAHLRVVNDELARAPFRGFVIACPYTPNVNKAKNPRAALDGYARWIAEVVVPRARREAHVAADVARAALDGCSLGGFVALEVFSRRPDVFGAIGVVQTAIGAHRAPGYADRIASILTSHGARGVHVETSAADPFRAANEALSAELGKRKVPHDAIVLPGPHDQPWLREVGTLEMLRWHDRRFRGLSPSKT</sequence>
<dbReference type="PROSITE" id="PS51318">
    <property type="entry name" value="TAT"/>
    <property type="match status" value="1"/>
</dbReference>
<dbReference type="EMBL" id="WJIE01000002">
    <property type="protein sequence ID" value="MRG91929.1"/>
    <property type="molecule type" value="Genomic_DNA"/>
</dbReference>
<dbReference type="InterPro" id="IPR029058">
    <property type="entry name" value="AB_hydrolase_fold"/>
</dbReference>
<dbReference type="RefSeq" id="WP_338046283.1">
    <property type="nucleotide sequence ID" value="NZ_WJIE01000002.1"/>
</dbReference>
<dbReference type="InterPro" id="IPR006311">
    <property type="entry name" value="TAT_signal"/>
</dbReference>
<keyword evidence="2" id="KW-1185">Reference proteome</keyword>
<dbReference type="PANTHER" id="PTHR48098">
    <property type="entry name" value="ENTEROCHELIN ESTERASE-RELATED"/>
    <property type="match status" value="1"/>
</dbReference>
<evidence type="ECO:0000313" key="2">
    <source>
        <dbReference type="Proteomes" id="UP000440224"/>
    </source>
</evidence>
<name>A0A6N7PIU0_9BACT</name>
<dbReference type="SUPFAM" id="SSF53474">
    <property type="entry name" value="alpha/beta-Hydrolases"/>
    <property type="match status" value="1"/>
</dbReference>
<dbReference type="Gene3D" id="3.40.50.1820">
    <property type="entry name" value="alpha/beta hydrolase"/>
    <property type="match status" value="1"/>
</dbReference>
<evidence type="ECO:0008006" key="3">
    <source>
        <dbReference type="Google" id="ProtNLM"/>
    </source>
</evidence>
<dbReference type="Proteomes" id="UP000440224">
    <property type="component" value="Unassembled WGS sequence"/>
</dbReference>
<dbReference type="PROSITE" id="PS51257">
    <property type="entry name" value="PROKAR_LIPOPROTEIN"/>
    <property type="match status" value="1"/>
</dbReference>
<protein>
    <recommendedName>
        <fullName evidence="3">Esterase</fullName>
    </recommendedName>
</protein>
<gene>
    <name evidence="1" type="ORF">GF068_08325</name>
</gene>
<comment type="caution">
    <text evidence="1">The sequence shown here is derived from an EMBL/GenBank/DDBJ whole genome shotgun (WGS) entry which is preliminary data.</text>
</comment>
<accession>A0A6N7PIU0</accession>
<evidence type="ECO:0000313" key="1">
    <source>
        <dbReference type="EMBL" id="MRG91929.1"/>
    </source>
</evidence>
<dbReference type="InterPro" id="IPR050583">
    <property type="entry name" value="Mycobacterial_A85_antigen"/>
</dbReference>
<organism evidence="1 2">
    <name type="scientific">Polyangium spumosum</name>
    <dbReference type="NCBI Taxonomy" id="889282"/>
    <lineage>
        <taxon>Bacteria</taxon>
        <taxon>Pseudomonadati</taxon>
        <taxon>Myxococcota</taxon>
        <taxon>Polyangia</taxon>
        <taxon>Polyangiales</taxon>
        <taxon>Polyangiaceae</taxon>
        <taxon>Polyangium</taxon>
    </lineage>
</organism>
<proteinExistence type="predicted"/>
<reference evidence="1 2" key="1">
    <citation type="submission" date="2019-10" db="EMBL/GenBank/DDBJ databases">
        <title>A soil myxobacterium in the family Polyangiaceae.</title>
        <authorList>
            <person name="Li Y."/>
            <person name="Wang J."/>
        </authorList>
    </citation>
    <scope>NUCLEOTIDE SEQUENCE [LARGE SCALE GENOMIC DNA]</scope>
    <source>
        <strain evidence="1 2">DSM 14734</strain>
    </source>
</reference>